<keyword evidence="3" id="KW-0645">Protease</keyword>
<dbReference type="Gene3D" id="3.40.630.10">
    <property type="entry name" value="Zn peptidases"/>
    <property type="match status" value="2"/>
</dbReference>
<dbReference type="InterPro" id="IPR010964">
    <property type="entry name" value="M20A_pepV-rel"/>
</dbReference>
<dbReference type="EMBL" id="BAABXL010000001">
    <property type="protein sequence ID" value="GAA6267591.1"/>
    <property type="molecule type" value="Genomic_DNA"/>
</dbReference>
<evidence type="ECO:0000313" key="7">
    <source>
        <dbReference type="Proteomes" id="UP001600894"/>
    </source>
</evidence>
<dbReference type="PANTHER" id="PTHR43808:SF31">
    <property type="entry name" value="N-ACETYL-L-CITRULLINE DEACETYLASE"/>
    <property type="match status" value="1"/>
</dbReference>
<reference evidence="6 7" key="1">
    <citation type="submission" date="2024-04" db="EMBL/GenBank/DDBJ databases">
        <title>Defined microbial consortia suppress multidrug-resistant proinflammatory Enterobacteriaceae via ecological control.</title>
        <authorList>
            <person name="Furuichi M."/>
            <person name="Kawaguchi T."/>
            <person name="Pust M."/>
            <person name="Yasuma K."/>
            <person name="Plichta D."/>
            <person name="Hasegawa N."/>
            <person name="Ohya T."/>
            <person name="Bhattarai S."/>
            <person name="Sasajima S."/>
            <person name="Aoto Y."/>
            <person name="Tuganbaev T."/>
            <person name="Yaginuma M."/>
            <person name="Ueda M."/>
            <person name="Okahashi N."/>
            <person name="Amafuji K."/>
            <person name="Kiridooshi Y."/>
            <person name="Sugita K."/>
            <person name="Strazar M."/>
            <person name="Skelly A."/>
            <person name="Suda W."/>
            <person name="Hattori M."/>
            <person name="Nakamoto N."/>
            <person name="Caballero S."/>
            <person name="Norman J."/>
            <person name="Olle B."/>
            <person name="Tanoue T."/>
            <person name="Arita M."/>
            <person name="Bucci V."/>
            <person name="Atarashi K."/>
            <person name="Xavier R."/>
            <person name="Honda K."/>
        </authorList>
    </citation>
    <scope>NUCLEOTIDE SEQUENCE [LARGE SCALE GENOMIC DNA]</scope>
    <source>
        <strain evidence="7">f13</strain>
    </source>
</reference>
<organism evidence="6 7">
    <name type="scientific">Enterocloster alcoholdehydrogenati</name>
    <dbReference type="NCBI Taxonomy" id="2547410"/>
    <lineage>
        <taxon>Bacteria</taxon>
        <taxon>Bacillati</taxon>
        <taxon>Bacillota</taxon>
        <taxon>Clostridia</taxon>
        <taxon>Lachnospirales</taxon>
        <taxon>Lachnospiraceae</taxon>
        <taxon>Enterocloster</taxon>
    </lineage>
</organism>
<evidence type="ECO:0000256" key="3">
    <source>
        <dbReference type="ARBA" id="ARBA00022670"/>
    </source>
</evidence>
<accession>A0ABQ0AU83</accession>
<evidence type="ECO:0000256" key="2">
    <source>
        <dbReference type="ARBA" id="ARBA00006247"/>
    </source>
</evidence>
<dbReference type="SUPFAM" id="SSF53187">
    <property type="entry name" value="Zn-dependent exopeptidases"/>
    <property type="match status" value="1"/>
</dbReference>
<evidence type="ECO:0000256" key="5">
    <source>
        <dbReference type="ARBA" id="ARBA00023049"/>
    </source>
</evidence>
<proteinExistence type="inferred from homology"/>
<dbReference type="RefSeq" id="WP_207714792.1">
    <property type="nucleotide sequence ID" value="NZ_BAABXL010000001.1"/>
</dbReference>
<name>A0ABQ0AU83_9FIRM</name>
<comment type="similarity">
    <text evidence="2">Belongs to the peptidase M20A family.</text>
</comment>
<dbReference type="PANTHER" id="PTHR43808">
    <property type="entry name" value="ACETYLORNITHINE DEACETYLASE"/>
    <property type="match status" value="1"/>
</dbReference>
<dbReference type="Pfam" id="PF01546">
    <property type="entry name" value="Peptidase_M20"/>
    <property type="match status" value="1"/>
</dbReference>
<evidence type="ECO:0000313" key="6">
    <source>
        <dbReference type="EMBL" id="GAA6267591.1"/>
    </source>
</evidence>
<sequence length="373" mass="41538">MTEEQILQKVEEVSAAMIESIRQMVQIDSTEAPAEPGAPFGPGVRKALDAALALSDKLGFETVDVDHYMGYAAYGRGDDYIAAVGHLDVVPAGTGWKQPPFSGYEKDGVIYSRGVLDNKGPVFSCLYALYALKELGFEPEHPIRILFGCDEETGFKDLEYYLTKEKPPIMGFTPDCKYPVVYAERGRALVEIRPASMEQFLTLMNDYVLNARNTGERFHIDYKDEEFGQLEIRNYKVLKGEIPALQFAVSYPAGINASQLAETIQKELPDMEVRLADNMDPVRFEKDCFLVDTLKYAYERVTGMDGTPVTTTGGTYAKRMPNIVPFGPSFPGQKGIGHQPDEWMKVEDIITNAKIYALSLYRLAGEKKEGGEA</sequence>
<evidence type="ECO:0000256" key="4">
    <source>
        <dbReference type="ARBA" id="ARBA00022833"/>
    </source>
</evidence>
<keyword evidence="5" id="KW-0378">Hydrolase</keyword>
<dbReference type="InterPro" id="IPR002933">
    <property type="entry name" value="Peptidase_M20"/>
</dbReference>
<protein>
    <submittedName>
        <fullName evidence="6">Sapep family Mn(2+)-dependent dipeptidase</fullName>
    </submittedName>
</protein>
<evidence type="ECO:0000256" key="1">
    <source>
        <dbReference type="ARBA" id="ARBA00001947"/>
    </source>
</evidence>
<dbReference type="NCBIfam" id="TIGR01887">
    <property type="entry name" value="dipeptidaselike"/>
    <property type="match status" value="1"/>
</dbReference>
<comment type="caution">
    <text evidence="6">The sequence shown here is derived from an EMBL/GenBank/DDBJ whole genome shotgun (WGS) entry which is preliminary data.</text>
</comment>
<keyword evidence="4" id="KW-0862">Zinc</keyword>
<dbReference type="Proteomes" id="UP001600894">
    <property type="component" value="Unassembled WGS sequence"/>
</dbReference>
<keyword evidence="7" id="KW-1185">Reference proteome</keyword>
<comment type="cofactor">
    <cofactor evidence="1">
        <name>Zn(2+)</name>
        <dbReference type="ChEBI" id="CHEBI:29105"/>
    </cofactor>
</comment>
<dbReference type="InterPro" id="IPR050072">
    <property type="entry name" value="Peptidase_M20A"/>
</dbReference>
<gene>
    <name evidence="6" type="ORF">F130042H8_06510</name>
</gene>
<keyword evidence="5" id="KW-0482">Metalloprotease</keyword>